<dbReference type="InterPro" id="IPR008258">
    <property type="entry name" value="Transglycosylase_SLT_dom_1"/>
</dbReference>
<evidence type="ECO:0000256" key="4">
    <source>
        <dbReference type="ARBA" id="ARBA00022807"/>
    </source>
</evidence>
<evidence type="ECO:0000259" key="6">
    <source>
        <dbReference type="PROSITE" id="PS51935"/>
    </source>
</evidence>
<dbReference type="InterPro" id="IPR038765">
    <property type="entry name" value="Papain-like_cys_pep_sf"/>
</dbReference>
<evidence type="ECO:0000313" key="8">
    <source>
        <dbReference type="Proteomes" id="UP001220022"/>
    </source>
</evidence>
<protein>
    <submittedName>
        <fullName evidence="7">Bifunctional lytic transglycosylase/C40 family peptidase</fullName>
    </submittedName>
</protein>
<name>A0ABT5Z7H5_9ACTN</name>
<keyword evidence="8" id="KW-1185">Reference proteome</keyword>
<evidence type="ECO:0000256" key="1">
    <source>
        <dbReference type="ARBA" id="ARBA00007074"/>
    </source>
</evidence>
<comment type="similarity">
    <text evidence="1">Belongs to the peptidase C40 family.</text>
</comment>
<feature type="chain" id="PRO_5046272059" evidence="5">
    <location>
        <begin position="21"/>
        <end position="346"/>
    </location>
</feature>
<dbReference type="CDD" id="cd13399">
    <property type="entry name" value="Slt35-like"/>
    <property type="match status" value="1"/>
</dbReference>
<feature type="signal peptide" evidence="5">
    <location>
        <begin position="1"/>
        <end position="20"/>
    </location>
</feature>
<dbReference type="InterPro" id="IPR023346">
    <property type="entry name" value="Lysozyme-like_dom_sf"/>
</dbReference>
<keyword evidence="2" id="KW-0645">Protease</keyword>
<sequence>MSRKTLLGLMCSGLVMVAFAITATVAAIASVSSGQQDNSTSAMNTSQMLTPGAVPPAYAGLVQQWGHRCAALTPAILAAQLQQESGWNPTARSDAGAEGIAQFLPSTWATYGMDANGDGVANIWDPADAIPSAAVYDCTLAQQVARVPGDPTANMLAAYNAGPGAVLAAQGVPPFPQTQDYVHSIEQTAAHFAAAPVAGSAAAQTAIAAALSQQGVPYSWGGGGPSGPTTGSCCSPGGHSGEGIRGFDCSGLTQYAYAQAGIMLPRTAAEQAAVGQRIPASAGIGALQPGDLVFFATLPGSDGTIFHVGIYLGNGQMINAARPDTPVKIDPITAMGSSFAGGARLV</sequence>
<keyword evidence="5" id="KW-0732">Signal</keyword>
<dbReference type="Pfam" id="PF01464">
    <property type="entry name" value="SLT"/>
    <property type="match status" value="1"/>
</dbReference>
<dbReference type="RefSeq" id="WP_275819524.1">
    <property type="nucleotide sequence ID" value="NZ_BAAANM010000028.1"/>
</dbReference>
<keyword evidence="4" id="KW-0788">Thiol protease</keyword>
<dbReference type="EMBL" id="JARHTQ010000025">
    <property type="protein sequence ID" value="MDF2259678.1"/>
    <property type="molecule type" value="Genomic_DNA"/>
</dbReference>
<dbReference type="PROSITE" id="PS51935">
    <property type="entry name" value="NLPC_P60"/>
    <property type="match status" value="1"/>
</dbReference>
<dbReference type="SUPFAM" id="SSF54001">
    <property type="entry name" value="Cysteine proteinases"/>
    <property type="match status" value="1"/>
</dbReference>
<organism evidence="7 8">
    <name type="scientific">Streptantibioticus ferralitis</name>
    <dbReference type="NCBI Taxonomy" id="236510"/>
    <lineage>
        <taxon>Bacteria</taxon>
        <taxon>Bacillati</taxon>
        <taxon>Actinomycetota</taxon>
        <taxon>Actinomycetes</taxon>
        <taxon>Kitasatosporales</taxon>
        <taxon>Streptomycetaceae</taxon>
        <taxon>Streptantibioticus</taxon>
    </lineage>
</organism>
<keyword evidence="3" id="KW-0378">Hydrolase</keyword>
<feature type="domain" description="NlpC/P60" evidence="6">
    <location>
        <begin position="200"/>
        <end position="346"/>
    </location>
</feature>
<evidence type="ECO:0000313" key="7">
    <source>
        <dbReference type="EMBL" id="MDF2259678.1"/>
    </source>
</evidence>
<accession>A0ABT5Z7H5</accession>
<reference evidence="7 8" key="1">
    <citation type="submission" date="2023-03" db="EMBL/GenBank/DDBJ databases">
        <title>Draft genome sequence of type strain Streptomyces ferralitis JCM 14344.</title>
        <authorList>
            <person name="Klaysubun C."/>
            <person name="Duangmal K."/>
        </authorList>
    </citation>
    <scope>NUCLEOTIDE SEQUENCE [LARGE SCALE GENOMIC DNA]</scope>
    <source>
        <strain evidence="7 8">JCM 14344</strain>
    </source>
</reference>
<dbReference type="InterPro" id="IPR051794">
    <property type="entry name" value="PG_Endopeptidase_C40"/>
</dbReference>
<dbReference type="Gene3D" id="1.10.530.10">
    <property type="match status" value="1"/>
</dbReference>
<proteinExistence type="inferred from homology"/>
<dbReference type="SUPFAM" id="SSF53955">
    <property type="entry name" value="Lysozyme-like"/>
    <property type="match status" value="1"/>
</dbReference>
<dbReference type="PANTHER" id="PTHR47359">
    <property type="entry name" value="PEPTIDOGLYCAN DL-ENDOPEPTIDASE CWLO"/>
    <property type="match status" value="1"/>
</dbReference>
<dbReference type="Gene3D" id="3.90.1720.10">
    <property type="entry name" value="endopeptidase domain like (from Nostoc punctiforme)"/>
    <property type="match status" value="1"/>
</dbReference>
<dbReference type="PANTHER" id="PTHR47359:SF3">
    <property type="entry name" value="NLP_P60 DOMAIN-CONTAINING PROTEIN-RELATED"/>
    <property type="match status" value="1"/>
</dbReference>
<dbReference type="InterPro" id="IPR000064">
    <property type="entry name" value="NLP_P60_dom"/>
</dbReference>
<evidence type="ECO:0000256" key="5">
    <source>
        <dbReference type="SAM" id="SignalP"/>
    </source>
</evidence>
<comment type="caution">
    <text evidence="7">The sequence shown here is derived from an EMBL/GenBank/DDBJ whole genome shotgun (WGS) entry which is preliminary data.</text>
</comment>
<dbReference type="Pfam" id="PF00877">
    <property type="entry name" value="NLPC_P60"/>
    <property type="match status" value="1"/>
</dbReference>
<dbReference type="Proteomes" id="UP001220022">
    <property type="component" value="Unassembled WGS sequence"/>
</dbReference>
<evidence type="ECO:0000256" key="2">
    <source>
        <dbReference type="ARBA" id="ARBA00022670"/>
    </source>
</evidence>
<evidence type="ECO:0000256" key="3">
    <source>
        <dbReference type="ARBA" id="ARBA00022801"/>
    </source>
</evidence>
<gene>
    <name evidence="7" type="ORF">P2L57_29350</name>
</gene>